<keyword evidence="2" id="KW-0472">Membrane</keyword>
<reference evidence="4 5" key="1">
    <citation type="submission" date="2024-03" db="EMBL/GenBank/DDBJ databases">
        <title>Human intestinal bacterial collection.</title>
        <authorList>
            <person name="Pauvert C."/>
            <person name="Hitch T.C.A."/>
            <person name="Clavel T."/>
        </authorList>
    </citation>
    <scope>NUCLEOTIDE SEQUENCE [LARGE SCALE GENOMIC DNA]</scope>
    <source>
        <strain evidence="4 5">CLA-AP-H34</strain>
    </source>
</reference>
<name>A0ABV1ERR4_9FIRM</name>
<dbReference type="Proteomes" id="UP001440599">
    <property type="component" value="Unassembled WGS sequence"/>
</dbReference>
<protein>
    <submittedName>
        <fullName evidence="4">M56 family metallopeptidase</fullName>
    </submittedName>
</protein>
<keyword evidence="5" id="KW-1185">Reference proteome</keyword>
<organism evidence="4 5">
    <name type="scientific">Flavonifractor hominis</name>
    <dbReference type="NCBI Taxonomy" id="3133178"/>
    <lineage>
        <taxon>Bacteria</taxon>
        <taxon>Bacillati</taxon>
        <taxon>Bacillota</taxon>
        <taxon>Clostridia</taxon>
        <taxon>Eubacteriales</taxon>
        <taxon>Oscillospiraceae</taxon>
        <taxon>Flavonifractor</taxon>
    </lineage>
</organism>
<evidence type="ECO:0000256" key="2">
    <source>
        <dbReference type="SAM" id="Phobius"/>
    </source>
</evidence>
<evidence type="ECO:0000259" key="3">
    <source>
        <dbReference type="Pfam" id="PF05569"/>
    </source>
</evidence>
<feature type="domain" description="Peptidase M56" evidence="3">
    <location>
        <begin position="8"/>
        <end position="254"/>
    </location>
</feature>
<evidence type="ECO:0000313" key="5">
    <source>
        <dbReference type="Proteomes" id="UP001440599"/>
    </source>
</evidence>
<dbReference type="PANTHER" id="PTHR34978">
    <property type="entry name" value="POSSIBLE SENSOR-TRANSDUCER PROTEIN BLAR"/>
    <property type="match status" value="1"/>
</dbReference>
<dbReference type="InterPro" id="IPR052173">
    <property type="entry name" value="Beta-lactam_resp_regulator"/>
</dbReference>
<dbReference type="EMBL" id="JBBMFT010000011">
    <property type="protein sequence ID" value="MEQ2457282.1"/>
    <property type="molecule type" value="Genomic_DNA"/>
</dbReference>
<dbReference type="PANTHER" id="PTHR34978:SF3">
    <property type="entry name" value="SLR0241 PROTEIN"/>
    <property type="match status" value="1"/>
</dbReference>
<proteinExistence type="predicted"/>
<dbReference type="RefSeq" id="WP_349141071.1">
    <property type="nucleotide sequence ID" value="NZ_JBBMFT010000011.1"/>
</dbReference>
<dbReference type="InterPro" id="IPR008756">
    <property type="entry name" value="Peptidase_M56"/>
</dbReference>
<keyword evidence="2" id="KW-1133">Transmembrane helix</keyword>
<feature type="transmembrane region" description="Helical" evidence="2">
    <location>
        <begin position="37"/>
        <end position="57"/>
    </location>
</feature>
<evidence type="ECO:0000256" key="1">
    <source>
        <dbReference type="SAM" id="MobiDB-lite"/>
    </source>
</evidence>
<dbReference type="CDD" id="cd07341">
    <property type="entry name" value="M56_BlaR1_MecR1_like"/>
    <property type="match status" value="1"/>
</dbReference>
<feature type="transmembrane region" description="Helical" evidence="2">
    <location>
        <begin position="104"/>
        <end position="125"/>
    </location>
</feature>
<dbReference type="Pfam" id="PF05569">
    <property type="entry name" value="Peptidase_M56"/>
    <property type="match status" value="1"/>
</dbReference>
<keyword evidence="2" id="KW-0812">Transmembrane</keyword>
<accession>A0ABV1ERR4</accession>
<comment type="caution">
    <text evidence="4">The sequence shown here is derived from an EMBL/GenBank/DDBJ whole genome shotgun (WGS) entry which is preliminary data.</text>
</comment>
<evidence type="ECO:0000313" key="4">
    <source>
        <dbReference type="EMBL" id="MEQ2457282.1"/>
    </source>
</evidence>
<sequence>MTGILAALAEVSISMGALIALLLALGPVWKGRFRPQWRCWVWLLVALRLAVPLNVSLPRAPVRLEVPAPAAAEPAVLPARPEQPASLPQAAEERPAPRVTAEQALALVWAAGAGVVLAVQLGSYVRFRRRTRRWCTPEGQYEGLPVEGCALLSSPVLVGLARPRILLPEGVEGERRAFALAHEAMHARRRDLWYQLLLVWVCALHWFNPLVWLLRRAAERDLEIACDAAVLAGKDRAWRQRYGRALLSFVPAGGPAPLTSSFTGGARGRRERFSALMQAGRTRRGRAALALVLCACLLGGGLVACTADPQESPAPAESQTPAVESPAPAEGNGTVAAVVHGVDAGARRILYTEDDGAVGEDSPWQEAEVDAEAGDLEELERQVGLMSSWGLSCTLTFRDGRVTAIQTGELADGSYYVGRLDTEEGGDFFTARVYELDPDTRQMTRAAGEQCFRLAEDAALTLADGTVWTGDLQSFLEDFARDEQALREEGRRYQVVPSPYVLTLRAQVSGGVVTALERMAPPEK</sequence>
<feature type="transmembrane region" description="Helical" evidence="2">
    <location>
        <begin position="192"/>
        <end position="214"/>
    </location>
</feature>
<gene>
    <name evidence="4" type="ORF">WMO45_12200</name>
</gene>
<feature type="region of interest" description="Disordered" evidence="1">
    <location>
        <begin position="310"/>
        <end position="330"/>
    </location>
</feature>
<feature type="transmembrane region" description="Helical" evidence="2">
    <location>
        <begin position="6"/>
        <end position="25"/>
    </location>
</feature>